<feature type="binding site" evidence="4 6">
    <location>
        <position position="112"/>
    </location>
    <ligand>
        <name>substrate</name>
    </ligand>
</feature>
<gene>
    <name evidence="4 9" type="primary">truA</name>
    <name evidence="9" type="ORF">CFX1CAM_0548</name>
</gene>
<dbReference type="GO" id="GO:0160147">
    <property type="term" value="F:tRNA pseudouridine(38-40) synthase activity"/>
    <property type="evidence" value="ECO:0007669"/>
    <property type="project" value="UniProtKB-EC"/>
</dbReference>
<keyword evidence="10" id="KW-1185">Reference proteome</keyword>
<dbReference type="GO" id="GO:0003723">
    <property type="term" value="F:RNA binding"/>
    <property type="evidence" value="ECO:0007669"/>
    <property type="project" value="InterPro"/>
</dbReference>
<evidence type="ECO:0000256" key="7">
    <source>
        <dbReference type="RuleBase" id="RU003792"/>
    </source>
</evidence>
<dbReference type="Pfam" id="PF01416">
    <property type="entry name" value="PseudoU_synth_1"/>
    <property type="match status" value="2"/>
</dbReference>
<evidence type="ECO:0000256" key="6">
    <source>
        <dbReference type="PIRSR" id="PIRSR001430-2"/>
    </source>
</evidence>
<dbReference type="PIRSF" id="PIRSF001430">
    <property type="entry name" value="tRNA_psdUrid_synth"/>
    <property type="match status" value="1"/>
</dbReference>
<dbReference type="InterPro" id="IPR001406">
    <property type="entry name" value="PsdUridine_synth_TruA"/>
</dbReference>
<evidence type="ECO:0000259" key="8">
    <source>
        <dbReference type="Pfam" id="PF01416"/>
    </source>
</evidence>
<evidence type="ECO:0000256" key="3">
    <source>
        <dbReference type="ARBA" id="ARBA00023235"/>
    </source>
</evidence>
<dbReference type="OrthoDB" id="9811823at2"/>
<keyword evidence="2 4" id="KW-0819">tRNA processing</keyword>
<evidence type="ECO:0000256" key="2">
    <source>
        <dbReference type="ARBA" id="ARBA00022694"/>
    </source>
</evidence>
<reference evidence="10" key="1">
    <citation type="submission" date="2017-05" db="EMBL/GenBank/DDBJ databases">
        <authorList>
            <person name="Kirkegaard R."/>
            <person name="Mcilroy J S."/>
        </authorList>
    </citation>
    <scope>NUCLEOTIDE SEQUENCE [LARGE SCALE GENOMIC DNA]</scope>
</reference>
<feature type="active site" description="Nucleophile" evidence="4 5">
    <location>
        <position position="54"/>
    </location>
</feature>
<dbReference type="Gene3D" id="3.30.70.660">
    <property type="entry name" value="Pseudouridine synthase I, catalytic domain, C-terminal subdomain"/>
    <property type="match status" value="1"/>
</dbReference>
<feature type="domain" description="Pseudouridine synthase I TruA alpha/beta" evidence="8">
    <location>
        <begin position="145"/>
        <end position="245"/>
    </location>
</feature>
<comment type="catalytic activity">
    <reaction evidence="4 7">
        <text>uridine(38/39/40) in tRNA = pseudouridine(38/39/40) in tRNA</text>
        <dbReference type="Rhea" id="RHEA:22376"/>
        <dbReference type="Rhea" id="RHEA-COMP:10085"/>
        <dbReference type="Rhea" id="RHEA-COMP:10087"/>
        <dbReference type="ChEBI" id="CHEBI:65314"/>
        <dbReference type="ChEBI" id="CHEBI:65315"/>
        <dbReference type="EC" id="5.4.99.12"/>
    </reaction>
</comment>
<dbReference type="NCBIfam" id="TIGR00071">
    <property type="entry name" value="hisT_truA"/>
    <property type="match status" value="1"/>
</dbReference>
<dbReference type="AlphaFoldDB" id="A0A1Y6K1T8"/>
<protein>
    <recommendedName>
        <fullName evidence="4">tRNA pseudouridine synthase A</fullName>
        <ecNumber evidence="4">5.4.99.12</ecNumber>
    </recommendedName>
    <alternativeName>
        <fullName evidence="4">tRNA pseudouridine(38-40) synthase</fullName>
    </alternativeName>
    <alternativeName>
        <fullName evidence="4">tRNA pseudouridylate synthase I</fullName>
    </alternativeName>
    <alternativeName>
        <fullName evidence="4">tRNA-uridine isomerase I</fullName>
    </alternativeName>
</protein>
<dbReference type="SUPFAM" id="SSF55120">
    <property type="entry name" value="Pseudouridine synthase"/>
    <property type="match status" value="1"/>
</dbReference>
<dbReference type="HAMAP" id="MF_00171">
    <property type="entry name" value="TruA"/>
    <property type="match status" value="1"/>
</dbReference>
<comment type="subunit">
    <text evidence="4">Homodimer.</text>
</comment>
<dbReference type="EC" id="5.4.99.12" evidence="4"/>
<dbReference type="GO" id="GO:0031119">
    <property type="term" value="P:tRNA pseudouridine synthesis"/>
    <property type="evidence" value="ECO:0007669"/>
    <property type="project" value="UniProtKB-UniRule"/>
</dbReference>
<comment type="caution">
    <text evidence="4">Lacks conserved residue(s) required for the propagation of feature annotation.</text>
</comment>
<dbReference type="PANTHER" id="PTHR11142:SF0">
    <property type="entry name" value="TRNA PSEUDOURIDINE SYNTHASE-LIKE 1"/>
    <property type="match status" value="1"/>
</dbReference>
<dbReference type="KEGG" id="abat:CFX1CAM_0548"/>
<dbReference type="Proteomes" id="UP000195514">
    <property type="component" value="Chromosome I"/>
</dbReference>
<keyword evidence="3 4" id="KW-0413">Isomerase</keyword>
<organism evidence="9 10">
    <name type="scientific">Candidatus Brevifilum fermentans</name>
    <dbReference type="NCBI Taxonomy" id="1986204"/>
    <lineage>
        <taxon>Bacteria</taxon>
        <taxon>Bacillati</taxon>
        <taxon>Chloroflexota</taxon>
        <taxon>Anaerolineae</taxon>
        <taxon>Anaerolineales</taxon>
        <taxon>Anaerolineaceae</taxon>
        <taxon>Candidatus Brevifilum</taxon>
    </lineage>
</organism>
<dbReference type="InterPro" id="IPR020095">
    <property type="entry name" value="PsdUridine_synth_TruA_C"/>
</dbReference>
<accession>A0A1Y6K1T8</accession>
<evidence type="ECO:0000256" key="4">
    <source>
        <dbReference type="HAMAP-Rule" id="MF_00171"/>
    </source>
</evidence>
<dbReference type="CDD" id="cd02570">
    <property type="entry name" value="PseudoU_synth_EcTruA"/>
    <property type="match status" value="1"/>
</dbReference>
<dbReference type="InterPro" id="IPR020103">
    <property type="entry name" value="PsdUridine_synth_cat_dom_sf"/>
</dbReference>
<dbReference type="InterPro" id="IPR020097">
    <property type="entry name" value="PsdUridine_synth_TruA_a/b_dom"/>
</dbReference>
<evidence type="ECO:0000313" key="10">
    <source>
        <dbReference type="Proteomes" id="UP000195514"/>
    </source>
</evidence>
<dbReference type="PANTHER" id="PTHR11142">
    <property type="entry name" value="PSEUDOURIDYLATE SYNTHASE"/>
    <property type="match status" value="1"/>
</dbReference>
<sequence>MGTALYKIILAYNGTAFAGFQRQAAARTVQAELETALEKLGWQGSTILAAGRTDAGVHARGQVVSFHLDWKHSPEDLRNALNHYLPKDMAVQFASEAPADFHPRFDAKWRHYRYRIYCQPVRDPLRADFAWRVWPGVQVDRMNAAAADLVGSHDFRAFGSPMTEDGVTIREVFQATWSGDGDEFYFDITANAFLFHMVRRIVFVLVTVGQNQAPTRVVAEGLTRGELALTGLAPSAGLVLEAVGY</sequence>
<proteinExistence type="inferred from homology"/>
<comment type="function">
    <text evidence="4">Formation of pseudouridine at positions 38, 39 and 40 in the anticodon stem and loop of transfer RNAs.</text>
</comment>
<dbReference type="RefSeq" id="WP_087861542.1">
    <property type="nucleotide sequence ID" value="NZ_LT859958.1"/>
</dbReference>
<dbReference type="InterPro" id="IPR020094">
    <property type="entry name" value="TruA/RsuA/RluB/E/F_N"/>
</dbReference>
<evidence type="ECO:0000256" key="5">
    <source>
        <dbReference type="PIRSR" id="PIRSR001430-1"/>
    </source>
</evidence>
<name>A0A1Y6K1T8_9CHLR</name>
<dbReference type="EMBL" id="LT859958">
    <property type="protein sequence ID" value="SMX53614.1"/>
    <property type="molecule type" value="Genomic_DNA"/>
</dbReference>
<evidence type="ECO:0000256" key="1">
    <source>
        <dbReference type="ARBA" id="ARBA00009375"/>
    </source>
</evidence>
<dbReference type="FunFam" id="3.30.70.580:FF:000001">
    <property type="entry name" value="tRNA pseudouridine synthase A"/>
    <property type="match status" value="1"/>
</dbReference>
<feature type="domain" description="Pseudouridine synthase I TruA alpha/beta" evidence="8">
    <location>
        <begin position="10"/>
        <end position="106"/>
    </location>
</feature>
<evidence type="ECO:0000313" key="9">
    <source>
        <dbReference type="EMBL" id="SMX53614.1"/>
    </source>
</evidence>
<dbReference type="Gene3D" id="3.30.70.580">
    <property type="entry name" value="Pseudouridine synthase I, catalytic domain, N-terminal subdomain"/>
    <property type="match status" value="1"/>
</dbReference>
<comment type="similarity">
    <text evidence="1 4 7">Belongs to the tRNA pseudouridine synthase TruA family.</text>
</comment>